<evidence type="ECO:0000313" key="4">
    <source>
        <dbReference type="Proteomes" id="UP001066276"/>
    </source>
</evidence>
<dbReference type="Proteomes" id="UP001066276">
    <property type="component" value="Chromosome 11"/>
</dbReference>
<evidence type="ECO:0000256" key="2">
    <source>
        <dbReference type="SAM" id="MobiDB-lite"/>
    </source>
</evidence>
<protein>
    <submittedName>
        <fullName evidence="3">Uncharacterized protein</fullName>
    </submittedName>
</protein>
<sequence>MASFNVLFFACDRSVCVRKDGEFLLLDNPVEVLCKWLVENIEESGRPITEERDFKATVLFQSSGVNSKSTEGKTVVNGMWQSGSAGRLKRVLRELQEEEITEKRCKEKIKPKQSGQDMIKVTNQTPAERTASQPGDASSQINLQKLQNLALLAGMATVLHSKSTSEYEAERENETVLETPLQFKDQGLKHAFSSPRHQFIPKQLFPMQELGSSSNQVTPPRPCKRDHKMMIHLAPKVSTKQNFMDHNSRSHSLTSSEFPSFPSAARVKEVDVNHTHHHADTFSNESTAHDDIEDPDKSFHLTTEESPSFHTGEMEYSSLSIINQNESYSVAHGSCLNETCVQLQAEVNALQAENEHLKAQLQGTCNNELAVQHLRAALSALTSSRNLTYTATSQICSGSFSVQKTDMQQLVKDSNDPDLFRNVLVPKRELHKLLEEAKAARDSACFLLNGVSEVLFSPKELAAAKGVTKACAGTAALDEEKVDALFGKKH</sequence>
<gene>
    <name evidence="3" type="ORF">NDU88_006914</name>
</gene>
<evidence type="ECO:0000256" key="1">
    <source>
        <dbReference type="SAM" id="Coils"/>
    </source>
</evidence>
<reference evidence="3" key="1">
    <citation type="journal article" date="2022" name="bioRxiv">
        <title>Sequencing and chromosome-scale assembly of the giantPleurodeles waltlgenome.</title>
        <authorList>
            <person name="Brown T."/>
            <person name="Elewa A."/>
            <person name="Iarovenko S."/>
            <person name="Subramanian E."/>
            <person name="Araus A.J."/>
            <person name="Petzold A."/>
            <person name="Susuki M."/>
            <person name="Suzuki K.-i.T."/>
            <person name="Hayashi T."/>
            <person name="Toyoda A."/>
            <person name="Oliveira C."/>
            <person name="Osipova E."/>
            <person name="Leigh N.D."/>
            <person name="Simon A."/>
            <person name="Yun M.H."/>
        </authorList>
    </citation>
    <scope>NUCLEOTIDE SEQUENCE</scope>
    <source>
        <strain evidence="3">20211129_DDA</strain>
        <tissue evidence="3">Liver</tissue>
    </source>
</reference>
<proteinExistence type="predicted"/>
<feature type="region of interest" description="Disordered" evidence="2">
    <location>
        <begin position="278"/>
        <end position="309"/>
    </location>
</feature>
<dbReference type="EMBL" id="JANPWB010000015">
    <property type="protein sequence ID" value="KAJ1093823.1"/>
    <property type="molecule type" value="Genomic_DNA"/>
</dbReference>
<feature type="coiled-coil region" evidence="1">
    <location>
        <begin position="340"/>
        <end position="367"/>
    </location>
</feature>
<organism evidence="3 4">
    <name type="scientific">Pleurodeles waltl</name>
    <name type="common">Iberian ribbed newt</name>
    <dbReference type="NCBI Taxonomy" id="8319"/>
    <lineage>
        <taxon>Eukaryota</taxon>
        <taxon>Metazoa</taxon>
        <taxon>Chordata</taxon>
        <taxon>Craniata</taxon>
        <taxon>Vertebrata</taxon>
        <taxon>Euteleostomi</taxon>
        <taxon>Amphibia</taxon>
        <taxon>Batrachia</taxon>
        <taxon>Caudata</taxon>
        <taxon>Salamandroidea</taxon>
        <taxon>Salamandridae</taxon>
        <taxon>Pleurodelinae</taxon>
        <taxon>Pleurodeles</taxon>
    </lineage>
</organism>
<name>A0AAV7LYB0_PLEWA</name>
<feature type="compositionally biased region" description="Basic and acidic residues" evidence="2">
    <location>
        <begin position="287"/>
        <end position="303"/>
    </location>
</feature>
<comment type="caution">
    <text evidence="3">The sequence shown here is derived from an EMBL/GenBank/DDBJ whole genome shotgun (WGS) entry which is preliminary data.</text>
</comment>
<keyword evidence="4" id="KW-1185">Reference proteome</keyword>
<keyword evidence="1" id="KW-0175">Coiled coil</keyword>
<accession>A0AAV7LYB0</accession>
<dbReference type="AlphaFoldDB" id="A0AAV7LYB0"/>
<evidence type="ECO:0000313" key="3">
    <source>
        <dbReference type="EMBL" id="KAJ1093823.1"/>
    </source>
</evidence>